<organism evidence="5 6">
    <name type="scientific">Actinoallomurus vinaceus</name>
    <dbReference type="NCBI Taxonomy" id="1080074"/>
    <lineage>
        <taxon>Bacteria</taxon>
        <taxon>Bacillati</taxon>
        <taxon>Actinomycetota</taxon>
        <taxon>Actinomycetes</taxon>
        <taxon>Streptosporangiales</taxon>
        <taxon>Thermomonosporaceae</taxon>
        <taxon>Actinoallomurus</taxon>
    </lineage>
</organism>
<keyword evidence="3 4" id="KW-0326">Glycosidase</keyword>
<accession>A0ABP8U214</accession>
<evidence type="ECO:0000256" key="4">
    <source>
        <dbReference type="RuleBase" id="RU361169"/>
    </source>
</evidence>
<dbReference type="InterPro" id="IPR011050">
    <property type="entry name" value="Pectin_lyase_fold/virulence"/>
</dbReference>
<comment type="similarity">
    <text evidence="1 4">Belongs to the glycosyl hydrolase 28 family.</text>
</comment>
<evidence type="ECO:0000256" key="2">
    <source>
        <dbReference type="ARBA" id="ARBA00022801"/>
    </source>
</evidence>
<evidence type="ECO:0000313" key="6">
    <source>
        <dbReference type="Proteomes" id="UP001501442"/>
    </source>
</evidence>
<name>A0ABP8U214_9ACTN</name>
<gene>
    <name evidence="5" type="primary">pelB_1</name>
    <name evidence="5" type="ORF">GCM10023196_001120</name>
</gene>
<evidence type="ECO:0000256" key="3">
    <source>
        <dbReference type="ARBA" id="ARBA00023295"/>
    </source>
</evidence>
<evidence type="ECO:0000313" key="5">
    <source>
        <dbReference type="EMBL" id="GAA4619771.1"/>
    </source>
</evidence>
<dbReference type="PANTHER" id="PTHR31339:SF9">
    <property type="entry name" value="PLASMIN AND FIBRONECTIN-BINDING PROTEIN A"/>
    <property type="match status" value="1"/>
</dbReference>
<dbReference type="InterPro" id="IPR012334">
    <property type="entry name" value="Pectin_lyas_fold"/>
</dbReference>
<dbReference type="Proteomes" id="UP001501442">
    <property type="component" value="Unassembled WGS sequence"/>
</dbReference>
<dbReference type="InterPro" id="IPR051801">
    <property type="entry name" value="GH28_Enzymes"/>
</dbReference>
<reference evidence="6" key="1">
    <citation type="journal article" date="2019" name="Int. J. Syst. Evol. Microbiol.">
        <title>The Global Catalogue of Microorganisms (GCM) 10K type strain sequencing project: providing services to taxonomists for standard genome sequencing and annotation.</title>
        <authorList>
            <consortium name="The Broad Institute Genomics Platform"/>
            <consortium name="The Broad Institute Genome Sequencing Center for Infectious Disease"/>
            <person name="Wu L."/>
            <person name="Ma J."/>
        </authorList>
    </citation>
    <scope>NUCLEOTIDE SEQUENCE [LARGE SCALE GENOMIC DNA]</scope>
    <source>
        <strain evidence="6">JCM 17939</strain>
    </source>
</reference>
<keyword evidence="2 4" id="KW-0378">Hydrolase</keyword>
<keyword evidence="6" id="KW-1185">Reference proteome</keyword>
<dbReference type="InterPro" id="IPR000743">
    <property type="entry name" value="Glyco_hydro_28"/>
</dbReference>
<dbReference type="SUPFAM" id="SSF51126">
    <property type="entry name" value="Pectin lyase-like"/>
    <property type="match status" value="1"/>
</dbReference>
<sequence length="453" mass="48715">MGALVAGGLPMLARTAAEGTAGVAARVRPPRFRDAWFPITDFGAVDDGTTDCTRAIDAAIRACHAAGGGHVLVPAGRWATGAIHLLSRVDLHVDRGATLLFNTDPAAYLPVVLTRWQGVEAYNYSPLIYAHGQRDIAVTGQGVLDAQGDNGHWWFWVGSGQYGWKPGMPNQRADWAALERMGVEGVPVGQRVFGAGHYLRPSFIQPYACRNVLIEGVTLRHSPMWNVHPVLCRNVTVRDVSVESLGPNGDGCDPDSCQDVVIQRTRFATHDDCIAIKSGRDEDGRRVGVPSKNILVEDCVFTSGGGAVAIGSEMSGGVSDVVARRLRLPHDASLDEASVAWILSIKSTSTRGGYIRNVRVTDVSCPAWTYVPFEVTYTYMGGAGGELYPDVSGITVRDWSVGGPCDYAYRIRGAQTAPVRDVRLTNLTFEHAAHAPVVENADVTTRHVTVRGA</sequence>
<dbReference type="Gene3D" id="2.160.20.10">
    <property type="entry name" value="Single-stranded right-handed beta-helix, Pectin lyase-like"/>
    <property type="match status" value="1"/>
</dbReference>
<evidence type="ECO:0000256" key="1">
    <source>
        <dbReference type="ARBA" id="ARBA00008834"/>
    </source>
</evidence>
<proteinExistence type="inferred from homology"/>
<dbReference type="Pfam" id="PF00295">
    <property type="entry name" value="Glyco_hydro_28"/>
    <property type="match status" value="1"/>
</dbReference>
<protein>
    <submittedName>
        <fullName evidence="5">Exopolygalacturonase PelB</fullName>
    </submittedName>
</protein>
<dbReference type="PANTHER" id="PTHR31339">
    <property type="entry name" value="PECTIN LYASE-RELATED"/>
    <property type="match status" value="1"/>
</dbReference>
<comment type="caution">
    <text evidence="5">The sequence shown here is derived from an EMBL/GenBank/DDBJ whole genome shotgun (WGS) entry which is preliminary data.</text>
</comment>
<dbReference type="EMBL" id="BAABHK010000001">
    <property type="protein sequence ID" value="GAA4619771.1"/>
    <property type="molecule type" value="Genomic_DNA"/>
</dbReference>